<evidence type="ECO:0000313" key="1">
    <source>
        <dbReference type="EMBL" id="QNJ92561.1"/>
    </source>
</evidence>
<gene>
    <name evidence="1" type="ORF">HZU40_31320</name>
</gene>
<dbReference type="KEGG" id="mflu:HZU40_31320"/>
<proteinExistence type="predicted"/>
<dbReference type="RefSeq" id="WP_187096948.1">
    <property type="nucleotide sequence ID" value="NZ_CP059894.1"/>
</dbReference>
<organism evidence="1 2">
    <name type="scientific">Mycolicibacterium fluoranthenivorans</name>
    <dbReference type="NCBI Taxonomy" id="258505"/>
    <lineage>
        <taxon>Bacteria</taxon>
        <taxon>Bacillati</taxon>
        <taxon>Actinomycetota</taxon>
        <taxon>Actinomycetes</taxon>
        <taxon>Mycobacteriales</taxon>
        <taxon>Mycobacteriaceae</taxon>
        <taxon>Mycolicibacterium</taxon>
    </lineage>
</organism>
<accession>A0A7G8PDZ5</accession>
<dbReference type="AlphaFoldDB" id="A0A7G8PDZ5"/>
<reference evidence="1 2" key="1">
    <citation type="submission" date="2020-07" db="EMBL/GenBank/DDBJ databases">
        <title>Draft genome sequence of four isobutane-metabolizing strains capable of cometabolically degrading diverse ether contaminants.</title>
        <authorList>
            <person name="Chen W."/>
            <person name="Faulkner N."/>
            <person name="Smith C."/>
            <person name="Hyman M."/>
        </authorList>
    </citation>
    <scope>NUCLEOTIDE SEQUENCE [LARGE SCALE GENOMIC DNA]</scope>
    <source>
        <strain evidence="1 2">2A</strain>
    </source>
</reference>
<dbReference type="Proteomes" id="UP000515498">
    <property type="component" value="Chromosome"/>
</dbReference>
<dbReference type="Pfam" id="PF12294">
    <property type="entry name" value="DUF3626"/>
    <property type="match status" value="2"/>
</dbReference>
<dbReference type="InterPro" id="IPR022074">
    <property type="entry name" value="DUF3626"/>
</dbReference>
<protein>
    <submittedName>
        <fullName evidence="1">DUF3626 domain-containing protein</fullName>
    </submittedName>
</protein>
<name>A0A7G8PDZ5_9MYCO</name>
<sequence>MSEVWREALAYVANNEAPRAIGVRGLSQLLRWGWDQDIFSSQPTINFHPDRIARDNTTVISSMRAQGMIENQFQTTLTSGYRIAEKNAIRMRRESEIFGGVYDSAESRERPKYGALNMLSNPRGGWPRFGSCHWILSSSVLERCTATIGDSVSSRAWFGTYSQLQELMTSANVVEEAPTRHNGSHRFALIDGPIELQIHGDIVIERDAVGLKLDPSFKGSRIEEIAHLMASEYGISLDWCPMLRAAPHELKVVAARAYATRLIGHAVDMREFVTAEWIGRSLSKRPNMDCIVESNVSTAAAKYLWNRLLLVQKRGAQTAPHVIAHQSNSS</sequence>
<dbReference type="EMBL" id="CP059894">
    <property type="protein sequence ID" value="QNJ92561.1"/>
    <property type="molecule type" value="Genomic_DNA"/>
</dbReference>
<evidence type="ECO:0000313" key="2">
    <source>
        <dbReference type="Proteomes" id="UP000515498"/>
    </source>
</evidence>